<reference evidence="4" key="1">
    <citation type="journal article" date="2013" name="Genome Biol.">
        <title>Draft genome of the mountain pine beetle, Dendroctonus ponderosae Hopkins, a major forest pest.</title>
        <authorList>
            <person name="Keeling C.I."/>
            <person name="Yuen M.M."/>
            <person name="Liao N.Y."/>
            <person name="Docking T.R."/>
            <person name="Chan S.K."/>
            <person name="Taylor G.A."/>
            <person name="Palmquist D.L."/>
            <person name="Jackman S.D."/>
            <person name="Nguyen A."/>
            <person name="Li M."/>
            <person name="Henderson H."/>
            <person name="Janes J.K."/>
            <person name="Zhao Y."/>
            <person name="Pandoh P."/>
            <person name="Moore R."/>
            <person name="Sperling F.A."/>
            <person name="Huber D.P."/>
            <person name="Birol I."/>
            <person name="Jones S.J."/>
            <person name="Bohlmann J."/>
        </authorList>
    </citation>
    <scope>NUCLEOTIDE SEQUENCE</scope>
</reference>
<keyword evidence="4" id="KW-1185">Reference proteome</keyword>
<evidence type="ECO:0000313" key="4">
    <source>
        <dbReference type="Proteomes" id="UP000019118"/>
    </source>
</evidence>
<dbReference type="FunFam" id="2.60.40.10:FF:000437">
    <property type="entry name" value="Beat-IIIc, isoform A"/>
    <property type="match status" value="1"/>
</dbReference>
<dbReference type="PANTHER" id="PTHR21261">
    <property type="entry name" value="BEAT PROTEIN"/>
    <property type="match status" value="1"/>
</dbReference>
<dbReference type="Gene3D" id="2.60.40.10">
    <property type="entry name" value="Immunoglobulins"/>
    <property type="match status" value="1"/>
</dbReference>
<name>A0AAR5PRI6_DENPD</name>
<dbReference type="InterPro" id="IPR013783">
    <property type="entry name" value="Ig-like_fold"/>
</dbReference>
<dbReference type="Proteomes" id="UP000019118">
    <property type="component" value="Unassembled WGS sequence"/>
</dbReference>
<dbReference type="PROSITE" id="PS50835">
    <property type="entry name" value="IG_LIKE"/>
    <property type="match status" value="1"/>
</dbReference>
<dbReference type="EnsemblMetazoa" id="XM_019908059.1">
    <property type="protein sequence ID" value="XP_019763618.1"/>
    <property type="gene ID" value="LOC109539971"/>
</dbReference>
<dbReference type="InterPro" id="IPR036179">
    <property type="entry name" value="Ig-like_dom_sf"/>
</dbReference>
<evidence type="ECO:0000256" key="1">
    <source>
        <dbReference type="SAM" id="SignalP"/>
    </source>
</evidence>
<feature type="chain" id="PRO_5043311013" description="Ig-like domain-containing protein" evidence="1">
    <location>
        <begin position="23"/>
        <end position="273"/>
    </location>
</feature>
<evidence type="ECO:0000313" key="3">
    <source>
        <dbReference type="EnsemblMetazoa" id="XP_019763618.1"/>
    </source>
</evidence>
<feature type="signal peptide" evidence="1">
    <location>
        <begin position="1"/>
        <end position="22"/>
    </location>
</feature>
<reference evidence="3" key="2">
    <citation type="submission" date="2024-08" db="UniProtKB">
        <authorList>
            <consortium name="EnsemblMetazoa"/>
        </authorList>
    </citation>
    <scope>IDENTIFICATION</scope>
</reference>
<keyword evidence="1" id="KW-0732">Signal</keyword>
<dbReference type="AlphaFoldDB" id="A0AAR5PRI6"/>
<organism evidence="3 4">
    <name type="scientific">Dendroctonus ponderosae</name>
    <name type="common">Mountain pine beetle</name>
    <dbReference type="NCBI Taxonomy" id="77166"/>
    <lineage>
        <taxon>Eukaryota</taxon>
        <taxon>Metazoa</taxon>
        <taxon>Ecdysozoa</taxon>
        <taxon>Arthropoda</taxon>
        <taxon>Hexapoda</taxon>
        <taxon>Insecta</taxon>
        <taxon>Pterygota</taxon>
        <taxon>Neoptera</taxon>
        <taxon>Endopterygota</taxon>
        <taxon>Coleoptera</taxon>
        <taxon>Polyphaga</taxon>
        <taxon>Cucujiformia</taxon>
        <taxon>Curculionidae</taxon>
        <taxon>Scolytinae</taxon>
        <taxon>Dendroctonus</taxon>
    </lineage>
</organism>
<sequence length="273" mass="31056">MNMIVSRTFAFLFVALFQEVASLKDVVLDIQPRIVEFGKESKLRCSYDLEHKPLYSVKWYRGQFEFYRFTPKELPNTMVFRIDGLDVDESRSNEHQVVLRNIGFNLSGNFSCEVTTDEPSFAAITVIKDMLVVVLPKSPPSLTTDKSFYEVGDVLRANCSSPQSRPAATHTFILNNIVVFDKSVTKKIPDRDLIRTESFLELVLSPNDFHNGRLTLKCVAQMGDLYQQDTDITFTNVKDPIPARVTQTSSRAAVQQIIIYMFIVLIPISINNL</sequence>
<evidence type="ECO:0000259" key="2">
    <source>
        <dbReference type="PROSITE" id="PS50835"/>
    </source>
</evidence>
<dbReference type="SUPFAM" id="SSF48726">
    <property type="entry name" value="Immunoglobulin"/>
    <property type="match status" value="1"/>
</dbReference>
<feature type="domain" description="Ig-like" evidence="2">
    <location>
        <begin position="24"/>
        <end position="122"/>
    </location>
</feature>
<dbReference type="InterPro" id="IPR007110">
    <property type="entry name" value="Ig-like_dom"/>
</dbReference>
<accession>A0AAR5PRI6</accession>
<protein>
    <recommendedName>
        <fullName evidence="2">Ig-like domain-containing protein</fullName>
    </recommendedName>
</protein>
<dbReference type="PANTHER" id="PTHR21261:SF6">
    <property type="entry name" value="BEATEN PATH IIA-RELATED"/>
    <property type="match status" value="1"/>
</dbReference>
<proteinExistence type="predicted"/>